<dbReference type="GO" id="GO:0005737">
    <property type="term" value="C:cytoplasm"/>
    <property type="evidence" value="ECO:0007669"/>
    <property type="project" value="UniProtKB-SubCell"/>
</dbReference>
<keyword evidence="2 4" id="KW-0808">Transferase</keyword>
<comment type="catalytic activity">
    <reaction evidence="4">
        <text>N-terminal L-lysyl-[protein] + L-leucyl-tRNA(Leu) = N-terminal L-leucyl-L-lysyl-[protein] + tRNA(Leu) + H(+)</text>
        <dbReference type="Rhea" id="RHEA:12340"/>
        <dbReference type="Rhea" id="RHEA-COMP:9613"/>
        <dbReference type="Rhea" id="RHEA-COMP:9622"/>
        <dbReference type="Rhea" id="RHEA-COMP:12670"/>
        <dbReference type="Rhea" id="RHEA-COMP:12671"/>
        <dbReference type="ChEBI" id="CHEBI:15378"/>
        <dbReference type="ChEBI" id="CHEBI:65249"/>
        <dbReference type="ChEBI" id="CHEBI:78442"/>
        <dbReference type="ChEBI" id="CHEBI:78494"/>
        <dbReference type="ChEBI" id="CHEBI:133043"/>
        <dbReference type="EC" id="2.3.2.6"/>
    </reaction>
</comment>
<comment type="catalytic activity">
    <reaction evidence="4">
        <text>N-terminal L-arginyl-[protein] + L-leucyl-tRNA(Leu) = N-terminal L-leucyl-L-arginyl-[protein] + tRNA(Leu) + H(+)</text>
        <dbReference type="Rhea" id="RHEA:50416"/>
        <dbReference type="Rhea" id="RHEA-COMP:9613"/>
        <dbReference type="Rhea" id="RHEA-COMP:9622"/>
        <dbReference type="Rhea" id="RHEA-COMP:12672"/>
        <dbReference type="Rhea" id="RHEA-COMP:12673"/>
        <dbReference type="ChEBI" id="CHEBI:15378"/>
        <dbReference type="ChEBI" id="CHEBI:64719"/>
        <dbReference type="ChEBI" id="CHEBI:78442"/>
        <dbReference type="ChEBI" id="CHEBI:78494"/>
        <dbReference type="ChEBI" id="CHEBI:133044"/>
        <dbReference type="EC" id="2.3.2.6"/>
    </reaction>
</comment>
<dbReference type="NCBIfam" id="TIGR00667">
    <property type="entry name" value="aat"/>
    <property type="match status" value="1"/>
</dbReference>
<evidence type="ECO:0000256" key="2">
    <source>
        <dbReference type="ARBA" id="ARBA00022679"/>
    </source>
</evidence>
<dbReference type="RefSeq" id="WP_087910313.1">
    <property type="nucleotide sequence ID" value="NZ_NAIA01000003.1"/>
</dbReference>
<dbReference type="InterPro" id="IPR042221">
    <property type="entry name" value="Leu/Phe-tRNA_Trfase_N"/>
</dbReference>
<dbReference type="OrthoDB" id="9790282at2"/>
<dbReference type="SUPFAM" id="SSF55729">
    <property type="entry name" value="Acyl-CoA N-acyltransferases (Nat)"/>
    <property type="match status" value="1"/>
</dbReference>
<evidence type="ECO:0000313" key="6">
    <source>
        <dbReference type="Proteomes" id="UP000196880"/>
    </source>
</evidence>
<evidence type="ECO:0000256" key="4">
    <source>
        <dbReference type="HAMAP-Rule" id="MF_00688"/>
    </source>
</evidence>
<dbReference type="HAMAP" id="MF_00688">
    <property type="entry name" value="Leu_Phe_trans"/>
    <property type="match status" value="1"/>
</dbReference>
<dbReference type="AlphaFoldDB" id="A0A210RYL1"/>
<dbReference type="EMBL" id="NAIA01000003">
    <property type="protein sequence ID" value="OWF66078.1"/>
    <property type="molecule type" value="Genomic_DNA"/>
</dbReference>
<name>A0A210RYL1_9BURK</name>
<dbReference type="EC" id="2.3.2.6" evidence="4"/>
<dbReference type="GO" id="GO:0008914">
    <property type="term" value="F:leucyl-tRNA--protein transferase activity"/>
    <property type="evidence" value="ECO:0007669"/>
    <property type="project" value="UniProtKB-UniRule"/>
</dbReference>
<keyword evidence="1 4" id="KW-0963">Cytoplasm</keyword>
<comment type="similarity">
    <text evidence="4">Belongs to the L/F-transferase family.</text>
</comment>
<reference evidence="5 6" key="1">
    <citation type="submission" date="2017-03" db="EMBL/GenBank/DDBJ databases">
        <title>New species Polynucleobacter sp. MWH-EgelM1-30-B4.</title>
        <authorList>
            <person name="Hahn M.W."/>
        </authorList>
    </citation>
    <scope>NUCLEOTIDE SEQUENCE [LARGE SCALE GENOMIC DNA]</scope>
    <source>
        <strain evidence="5 6">MWH-EgelM1-30-B4</strain>
    </source>
</reference>
<evidence type="ECO:0000313" key="5">
    <source>
        <dbReference type="EMBL" id="OWF66078.1"/>
    </source>
</evidence>
<organism evidence="5 6">
    <name type="scientific">Polynucleobacter hirudinilacicola</name>
    <dbReference type="NCBI Taxonomy" id="1743166"/>
    <lineage>
        <taxon>Bacteria</taxon>
        <taxon>Pseudomonadati</taxon>
        <taxon>Pseudomonadota</taxon>
        <taxon>Betaproteobacteria</taxon>
        <taxon>Burkholderiales</taxon>
        <taxon>Burkholderiaceae</taxon>
        <taxon>Polynucleobacter</taxon>
    </lineage>
</organism>
<comment type="caution">
    <text evidence="5">The sequence shown here is derived from an EMBL/GenBank/DDBJ whole genome shotgun (WGS) entry which is preliminary data.</text>
</comment>
<comment type="subcellular location">
    <subcellularLocation>
        <location evidence="4">Cytoplasm</location>
    </subcellularLocation>
</comment>
<comment type="function">
    <text evidence="4">Functions in the N-end rule pathway of protein degradation where it conjugates Leu, Phe and, less efficiently, Met from aminoacyl-tRNAs to the N-termini of proteins containing an N-terminal arginine or lysine.</text>
</comment>
<dbReference type="InterPro" id="IPR042203">
    <property type="entry name" value="Leu/Phe-tRNA_Trfase_C"/>
</dbReference>
<keyword evidence="3 4" id="KW-0012">Acyltransferase</keyword>
<dbReference type="PANTHER" id="PTHR30098:SF2">
    <property type="entry name" value="LEUCYL_PHENYLALANYL-TRNA--PROTEIN TRANSFERASE"/>
    <property type="match status" value="1"/>
</dbReference>
<keyword evidence="6" id="KW-1185">Reference proteome</keyword>
<dbReference type="InterPro" id="IPR016181">
    <property type="entry name" value="Acyl_CoA_acyltransferase"/>
</dbReference>
<dbReference type="Pfam" id="PF03588">
    <property type="entry name" value="Leu_Phe_trans"/>
    <property type="match status" value="1"/>
</dbReference>
<protein>
    <recommendedName>
        <fullName evidence="4">Leucyl/phenylalanyl-tRNA--protein transferase</fullName>
        <ecNumber evidence="4">2.3.2.6</ecNumber>
    </recommendedName>
    <alternativeName>
        <fullName evidence="4">L/F-transferase</fullName>
    </alternativeName>
    <alternativeName>
        <fullName evidence="4">Leucyltransferase</fullName>
    </alternativeName>
    <alternativeName>
        <fullName evidence="4">Phenyalanyltransferase</fullName>
    </alternativeName>
</protein>
<comment type="catalytic activity">
    <reaction evidence="4">
        <text>L-phenylalanyl-tRNA(Phe) + an N-terminal L-alpha-aminoacyl-[protein] = an N-terminal L-phenylalanyl-L-alpha-aminoacyl-[protein] + tRNA(Phe)</text>
        <dbReference type="Rhea" id="RHEA:43632"/>
        <dbReference type="Rhea" id="RHEA-COMP:9668"/>
        <dbReference type="Rhea" id="RHEA-COMP:9699"/>
        <dbReference type="Rhea" id="RHEA-COMP:10636"/>
        <dbReference type="Rhea" id="RHEA-COMP:10637"/>
        <dbReference type="ChEBI" id="CHEBI:78442"/>
        <dbReference type="ChEBI" id="CHEBI:78531"/>
        <dbReference type="ChEBI" id="CHEBI:78597"/>
        <dbReference type="ChEBI" id="CHEBI:83561"/>
        <dbReference type="EC" id="2.3.2.6"/>
    </reaction>
</comment>
<dbReference type="Proteomes" id="UP000196880">
    <property type="component" value="Unassembled WGS sequence"/>
</dbReference>
<evidence type="ECO:0000256" key="1">
    <source>
        <dbReference type="ARBA" id="ARBA00022490"/>
    </source>
</evidence>
<evidence type="ECO:0000256" key="3">
    <source>
        <dbReference type="ARBA" id="ARBA00023315"/>
    </source>
</evidence>
<dbReference type="PANTHER" id="PTHR30098">
    <property type="entry name" value="LEUCYL/PHENYLALANYL-TRNA--PROTEIN TRANSFERASE"/>
    <property type="match status" value="1"/>
</dbReference>
<dbReference type="InterPro" id="IPR004616">
    <property type="entry name" value="Leu/Phe-tRNA_Trfase"/>
</dbReference>
<dbReference type="Gene3D" id="3.40.630.70">
    <property type="entry name" value="Leucyl/phenylalanyl-tRNA-protein transferase, C-terminal domain"/>
    <property type="match status" value="1"/>
</dbReference>
<dbReference type="Gene3D" id="3.30.70.3550">
    <property type="entry name" value="Leucyl/phenylalanyl-tRNA-protein transferase, N-terminal domain"/>
    <property type="match status" value="1"/>
</dbReference>
<sequence length="245" mass="27215">MSQITWLGPNDSFPNPLIHPDPDPSVPGLIAVSERIYPGQLSQAYQLGIFPWYSDNQPVLWWSPNPRMVLKPSEFKCSDSLKKSIRHFCQDANSTIMVDEDFGAVIRACATSARKDQDGTWITHEIMDAYTALHEQGNAHSIAVTEDNQIIGGLYCVSFGGMVFGESMFSRKPGASKIALAALSAWCVQSGLGMIDCQQETTHLHSLGAAPISRDEFLEQLQISLNQTKIELSWTFDKSILTHWL</sequence>
<dbReference type="GO" id="GO:0030163">
    <property type="term" value="P:protein catabolic process"/>
    <property type="evidence" value="ECO:0007669"/>
    <property type="project" value="UniProtKB-UniRule"/>
</dbReference>
<proteinExistence type="inferred from homology"/>
<gene>
    <name evidence="4" type="primary">aat</name>
    <name evidence="5" type="ORF">B6A14_07230</name>
</gene>
<accession>A0A210RYL1</accession>